<keyword evidence="3" id="KW-1003">Cell membrane</keyword>
<dbReference type="RefSeq" id="WP_103943952.1">
    <property type="nucleotide sequence ID" value="NZ_FNVO01000025.1"/>
</dbReference>
<keyword evidence="7 8" id="KW-0472">Membrane</keyword>
<feature type="domain" description="ABC transmembrane type-1" evidence="9">
    <location>
        <begin position="64"/>
        <end position="252"/>
    </location>
</feature>
<dbReference type="Pfam" id="PF00528">
    <property type="entry name" value="BPD_transp_1"/>
    <property type="match status" value="1"/>
</dbReference>
<evidence type="ECO:0000256" key="1">
    <source>
        <dbReference type="ARBA" id="ARBA00004429"/>
    </source>
</evidence>
<feature type="transmembrane region" description="Helical" evidence="8">
    <location>
        <begin position="135"/>
        <end position="156"/>
    </location>
</feature>
<feature type="transmembrane region" description="Helical" evidence="8">
    <location>
        <begin position="12"/>
        <end position="33"/>
    </location>
</feature>
<dbReference type="PROSITE" id="PS50928">
    <property type="entry name" value="ABC_TM1"/>
    <property type="match status" value="1"/>
</dbReference>
<dbReference type="OrthoDB" id="9810794at2"/>
<keyword evidence="2 8" id="KW-0813">Transport</keyword>
<keyword evidence="11" id="KW-1185">Reference proteome</keyword>
<evidence type="ECO:0000256" key="6">
    <source>
        <dbReference type="ARBA" id="ARBA00022989"/>
    </source>
</evidence>
<feature type="transmembrane region" description="Helical" evidence="8">
    <location>
        <begin position="102"/>
        <end position="123"/>
    </location>
</feature>
<keyword evidence="5 8" id="KW-0812">Transmembrane</keyword>
<gene>
    <name evidence="10" type="ORF">SAMN04489712_12544</name>
</gene>
<protein>
    <submittedName>
        <fullName evidence="10">Putative spermidine/putrescine transport system permease protein</fullName>
    </submittedName>
</protein>
<comment type="similarity">
    <text evidence="8">Belongs to the binding-protein-dependent transport system permease family.</text>
</comment>
<dbReference type="PANTHER" id="PTHR43357:SF4">
    <property type="entry name" value="INNER MEMBRANE ABC TRANSPORTER PERMEASE PROTEIN YDCV"/>
    <property type="match status" value="1"/>
</dbReference>
<organism evidence="10 11">
    <name type="scientific">Thermomonospora echinospora</name>
    <dbReference type="NCBI Taxonomy" id="1992"/>
    <lineage>
        <taxon>Bacteria</taxon>
        <taxon>Bacillati</taxon>
        <taxon>Actinomycetota</taxon>
        <taxon>Actinomycetes</taxon>
        <taxon>Streptosporangiales</taxon>
        <taxon>Thermomonosporaceae</taxon>
        <taxon>Thermomonospora</taxon>
    </lineage>
</organism>
<keyword evidence="4" id="KW-0997">Cell inner membrane</keyword>
<feature type="transmembrane region" description="Helical" evidence="8">
    <location>
        <begin position="177"/>
        <end position="201"/>
    </location>
</feature>
<feature type="transmembrane region" description="Helical" evidence="8">
    <location>
        <begin position="70"/>
        <end position="90"/>
    </location>
</feature>
<evidence type="ECO:0000256" key="4">
    <source>
        <dbReference type="ARBA" id="ARBA00022519"/>
    </source>
</evidence>
<evidence type="ECO:0000256" key="8">
    <source>
        <dbReference type="RuleBase" id="RU363032"/>
    </source>
</evidence>
<accession>A0A1H6DY81</accession>
<dbReference type="Gene3D" id="1.10.3720.10">
    <property type="entry name" value="MetI-like"/>
    <property type="match status" value="1"/>
</dbReference>
<keyword evidence="6 8" id="KW-1133">Transmembrane helix</keyword>
<evidence type="ECO:0000313" key="11">
    <source>
        <dbReference type="Proteomes" id="UP000236723"/>
    </source>
</evidence>
<dbReference type="PANTHER" id="PTHR43357">
    <property type="entry name" value="INNER MEMBRANE ABC TRANSPORTER PERMEASE PROTEIN YDCV"/>
    <property type="match status" value="1"/>
</dbReference>
<dbReference type="EMBL" id="FNVO01000025">
    <property type="protein sequence ID" value="SEG90119.1"/>
    <property type="molecule type" value="Genomic_DNA"/>
</dbReference>
<dbReference type="Proteomes" id="UP000236723">
    <property type="component" value="Unassembled WGS sequence"/>
</dbReference>
<feature type="transmembrane region" description="Helical" evidence="8">
    <location>
        <begin position="234"/>
        <end position="255"/>
    </location>
</feature>
<evidence type="ECO:0000313" key="10">
    <source>
        <dbReference type="EMBL" id="SEG90119.1"/>
    </source>
</evidence>
<dbReference type="AlphaFoldDB" id="A0A1H6DY81"/>
<name>A0A1H6DY81_9ACTN</name>
<proteinExistence type="inferred from homology"/>
<dbReference type="GO" id="GO:0055085">
    <property type="term" value="P:transmembrane transport"/>
    <property type="evidence" value="ECO:0007669"/>
    <property type="project" value="InterPro"/>
</dbReference>
<evidence type="ECO:0000256" key="3">
    <source>
        <dbReference type="ARBA" id="ARBA00022475"/>
    </source>
</evidence>
<dbReference type="InterPro" id="IPR035906">
    <property type="entry name" value="MetI-like_sf"/>
</dbReference>
<dbReference type="CDD" id="cd06261">
    <property type="entry name" value="TM_PBP2"/>
    <property type="match status" value="1"/>
</dbReference>
<sequence length="275" mass="29257">MTKILTRAGLAILAALIGVYLILPVLIVVPMSFSDSSFLSFPPGQMSLRWFHNILDDPIWIDSALASLKVALASSICAVVLGVLAALALVRGHIPFRNTITAILLAPLIVPYVIIGLAAYIAFLQLGLTQTTLGFVLVHTCLAVPYVVINVVAGLVSVDRRLEMAAMSLGAGPVTTFFKVTLPLILPSVLAGGLFAFFISWDEVVTAIFLSGPDLTTLPVQMWSGIRVQIDPTVAALSTLVLLVIFGSFIVLGLTRLIRQLARRRVTGPATNTGA</sequence>
<evidence type="ECO:0000256" key="7">
    <source>
        <dbReference type="ARBA" id="ARBA00023136"/>
    </source>
</evidence>
<dbReference type="SUPFAM" id="SSF161098">
    <property type="entry name" value="MetI-like"/>
    <property type="match status" value="1"/>
</dbReference>
<evidence type="ECO:0000259" key="9">
    <source>
        <dbReference type="PROSITE" id="PS50928"/>
    </source>
</evidence>
<evidence type="ECO:0000256" key="5">
    <source>
        <dbReference type="ARBA" id="ARBA00022692"/>
    </source>
</evidence>
<comment type="subcellular location">
    <subcellularLocation>
        <location evidence="1">Cell inner membrane</location>
        <topology evidence="1">Multi-pass membrane protein</topology>
    </subcellularLocation>
    <subcellularLocation>
        <location evidence="8">Cell membrane</location>
        <topology evidence="8">Multi-pass membrane protein</topology>
    </subcellularLocation>
</comment>
<dbReference type="GO" id="GO:0005886">
    <property type="term" value="C:plasma membrane"/>
    <property type="evidence" value="ECO:0007669"/>
    <property type="project" value="UniProtKB-SubCell"/>
</dbReference>
<reference evidence="11" key="1">
    <citation type="submission" date="2016-10" db="EMBL/GenBank/DDBJ databases">
        <authorList>
            <person name="Varghese N."/>
            <person name="Submissions S."/>
        </authorList>
    </citation>
    <scope>NUCLEOTIDE SEQUENCE [LARGE SCALE GENOMIC DNA]</scope>
    <source>
        <strain evidence="11">DSM 43163</strain>
    </source>
</reference>
<evidence type="ECO:0000256" key="2">
    <source>
        <dbReference type="ARBA" id="ARBA00022448"/>
    </source>
</evidence>
<dbReference type="InterPro" id="IPR000515">
    <property type="entry name" value="MetI-like"/>
</dbReference>